<feature type="chain" id="PRO_5043380826" evidence="1">
    <location>
        <begin position="27"/>
        <end position="429"/>
    </location>
</feature>
<dbReference type="InterPro" id="IPR050490">
    <property type="entry name" value="Bact_solute-bd_prot1"/>
</dbReference>
<proteinExistence type="predicted"/>
<organism evidence="2">
    <name type="scientific">Microbacterium sp. A8/3-1</name>
    <dbReference type="NCBI Taxonomy" id="3160749"/>
    <lineage>
        <taxon>Bacteria</taxon>
        <taxon>Bacillati</taxon>
        <taxon>Actinomycetota</taxon>
        <taxon>Actinomycetes</taxon>
        <taxon>Micrococcales</taxon>
        <taxon>Microbacteriaceae</taxon>
        <taxon>Microbacterium</taxon>
    </lineage>
</organism>
<gene>
    <name evidence="2" type="ORF">ABS642_15910</name>
</gene>
<dbReference type="AlphaFoldDB" id="A0AAU7VSI8"/>
<dbReference type="EMBL" id="CP158357">
    <property type="protein sequence ID" value="XBX77383.1"/>
    <property type="molecule type" value="Genomic_DNA"/>
</dbReference>
<dbReference type="PROSITE" id="PS51257">
    <property type="entry name" value="PROKAR_LIPOPROTEIN"/>
    <property type="match status" value="1"/>
</dbReference>
<dbReference type="CDD" id="cd13585">
    <property type="entry name" value="PBP2_TMBP_like"/>
    <property type="match status" value="1"/>
</dbReference>
<dbReference type="InterPro" id="IPR006059">
    <property type="entry name" value="SBP"/>
</dbReference>
<name>A0AAU7VSI8_9MICO</name>
<dbReference type="SUPFAM" id="SSF53850">
    <property type="entry name" value="Periplasmic binding protein-like II"/>
    <property type="match status" value="1"/>
</dbReference>
<evidence type="ECO:0000313" key="2">
    <source>
        <dbReference type="EMBL" id="XBX77383.1"/>
    </source>
</evidence>
<sequence>MRSRKTFAVLAGLSTVGILIAGCSPAADGGEDGPITLTYVTSVEDATLAAGEMPAIEAFEKANPDIDVKVEQIPFGEYNTKIQTEMRGGGGPDVGRVNHTDIQTYAAADFLLPLDDAIDDGTIDTEPLIPGLVEVGQVRDAQLTLPLTTDARVLFVNTRLLTANGIDAPPTTWDELLTAVKAFAGTDVYGYGFPLDSDYSLSYESAGPYINTAGGAILNEDGSAAVAAKDDATVDALQLLQDIVATGAVPPGLDNLAGDALAQLFASDKLAMMLGGPWVRPQIESYNDQLVYGEDWVTVPVPVQNDGDKSSSTAGGWQIGAFKNTDHPEAAMKLVAWMVQAENLENINREEAFPPTTDGLDVAPWSDDPFFDAFAEVLPNSRVPITPVPRMAEVSAAFENVLEPVIVKGSGSVEDALGEFDSQADAIIK</sequence>
<protein>
    <submittedName>
        <fullName evidence="2">Sugar ABC transporter substrate-binding protein</fullName>
    </submittedName>
</protein>
<dbReference type="PANTHER" id="PTHR43649">
    <property type="entry name" value="ARABINOSE-BINDING PROTEIN-RELATED"/>
    <property type="match status" value="1"/>
</dbReference>
<reference evidence="2" key="1">
    <citation type="submission" date="2024-06" db="EMBL/GenBank/DDBJ databases">
        <title>Draft genome sequence of Microbacterium sp. strain A8/3-1, isolated from Oxytropis tragacanthoides Fisch. ex DC. Root nodules in the Altai region of Russia.</title>
        <authorList>
            <person name="Sazanova A."/>
            <person name="Guro P."/>
            <person name="Kuznetsova I."/>
            <person name="Belimov A."/>
            <person name="Safronova V."/>
        </authorList>
    </citation>
    <scope>NUCLEOTIDE SEQUENCE</scope>
    <source>
        <strain evidence="2">A8/3-1</strain>
    </source>
</reference>
<evidence type="ECO:0000256" key="1">
    <source>
        <dbReference type="SAM" id="SignalP"/>
    </source>
</evidence>
<accession>A0AAU7VSI8</accession>
<feature type="signal peptide" evidence="1">
    <location>
        <begin position="1"/>
        <end position="26"/>
    </location>
</feature>
<dbReference type="RefSeq" id="WP_350350871.1">
    <property type="nucleotide sequence ID" value="NZ_CP158357.1"/>
</dbReference>
<dbReference type="PANTHER" id="PTHR43649:SF12">
    <property type="entry name" value="DIACETYLCHITOBIOSE BINDING PROTEIN DASA"/>
    <property type="match status" value="1"/>
</dbReference>
<dbReference type="Gene3D" id="3.40.190.10">
    <property type="entry name" value="Periplasmic binding protein-like II"/>
    <property type="match status" value="2"/>
</dbReference>
<dbReference type="Pfam" id="PF01547">
    <property type="entry name" value="SBP_bac_1"/>
    <property type="match status" value="1"/>
</dbReference>
<keyword evidence="1" id="KW-0732">Signal</keyword>